<gene>
    <name evidence="1" type="ordered locus">Psta_0410</name>
</gene>
<proteinExistence type="predicted"/>
<dbReference type="HOGENOM" id="CLU_2331292_0_0_0"/>
<reference evidence="1 2" key="1">
    <citation type="journal article" date="2009" name="Stand. Genomic Sci.">
        <title>Complete genome sequence of Pirellula staleyi type strain (ATCC 27377).</title>
        <authorList>
            <person name="Clum A."/>
            <person name="Tindall B.J."/>
            <person name="Sikorski J."/>
            <person name="Ivanova N."/>
            <person name="Mavrommatis K."/>
            <person name="Lucas S."/>
            <person name="Glavina del Rio T."/>
            <person name="Nolan M."/>
            <person name="Chen F."/>
            <person name="Tice H."/>
            <person name="Pitluck S."/>
            <person name="Cheng J.F."/>
            <person name="Chertkov O."/>
            <person name="Brettin T."/>
            <person name="Han C."/>
            <person name="Detter J.C."/>
            <person name="Kuske C."/>
            <person name="Bruce D."/>
            <person name="Goodwin L."/>
            <person name="Ovchinikova G."/>
            <person name="Pati A."/>
            <person name="Mikhailova N."/>
            <person name="Chen A."/>
            <person name="Palaniappan K."/>
            <person name="Land M."/>
            <person name="Hauser L."/>
            <person name="Chang Y.J."/>
            <person name="Jeffries C.D."/>
            <person name="Chain P."/>
            <person name="Rohde M."/>
            <person name="Goker M."/>
            <person name="Bristow J."/>
            <person name="Eisen J.A."/>
            <person name="Markowitz V."/>
            <person name="Hugenholtz P."/>
            <person name="Kyrpides N.C."/>
            <person name="Klenk H.P."/>
            <person name="Lapidus A."/>
        </authorList>
    </citation>
    <scope>NUCLEOTIDE SEQUENCE [LARGE SCALE GENOMIC DNA]</scope>
    <source>
        <strain evidence="2">ATCC 27377 / DSM 6068 / ICPB 4128</strain>
    </source>
</reference>
<dbReference type="EMBL" id="CP001848">
    <property type="protein sequence ID" value="ADB15100.1"/>
    <property type="molecule type" value="Genomic_DNA"/>
</dbReference>
<sequence>MQPLVNRGKTLVCGVDLDEGCERGFYAERMRDVAPIPLSDVAPSEYLYSVVAIDIDEAEAVEAGTEREDADGFAFGFNGEAEARGTNVRAVVIADCDM</sequence>
<evidence type="ECO:0000313" key="1">
    <source>
        <dbReference type="EMBL" id="ADB15100.1"/>
    </source>
</evidence>
<keyword evidence="2" id="KW-1185">Reference proteome</keyword>
<name>D2R369_PIRSD</name>
<evidence type="ECO:0000313" key="2">
    <source>
        <dbReference type="Proteomes" id="UP000001887"/>
    </source>
</evidence>
<dbReference type="Proteomes" id="UP000001887">
    <property type="component" value="Chromosome"/>
</dbReference>
<protein>
    <submittedName>
        <fullName evidence="1">Uncharacterized protein</fullName>
    </submittedName>
</protein>
<dbReference type="KEGG" id="psl:Psta_0410"/>
<accession>D2R369</accession>
<dbReference type="AlphaFoldDB" id="D2R369"/>
<organism evidence="1 2">
    <name type="scientific">Pirellula staleyi (strain ATCC 27377 / DSM 6068 / ICPB 4128)</name>
    <name type="common">Pirella staleyi</name>
    <dbReference type="NCBI Taxonomy" id="530564"/>
    <lineage>
        <taxon>Bacteria</taxon>
        <taxon>Pseudomonadati</taxon>
        <taxon>Planctomycetota</taxon>
        <taxon>Planctomycetia</taxon>
        <taxon>Pirellulales</taxon>
        <taxon>Pirellulaceae</taxon>
        <taxon>Pirellula</taxon>
    </lineage>
</organism>